<dbReference type="Gramene" id="KFK41422">
    <property type="protein sequence ID" value="KFK41422"/>
    <property type="gene ID" value="AALP_AA2G128700"/>
</dbReference>
<keyword evidence="3" id="KW-1185">Reference proteome</keyword>
<dbReference type="GO" id="GO:0010078">
    <property type="term" value="P:maintenance of root meristem identity"/>
    <property type="evidence" value="ECO:0007669"/>
    <property type="project" value="EnsemblPlants"/>
</dbReference>
<gene>
    <name evidence="2" type="ordered locus">AALP_Aa2g128700</name>
</gene>
<dbReference type="PANTHER" id="PTHR34277:SF2">
    <property type="entry name" value="CLAVATA3_ESR (CLE)-RELATED PROTEIN 26"/>
    <property type="match status" value="1"/>
</dbReference>
<feature type="compositionally biased region" description="Basic residues" evidence="1">
    <location>
        <begin position="47"/>
        <end position="60"/>
    </location>
</feature>
<proteinExistence type="predicted"/>
<feature type="region of interest" description="Disordered" evidence="1">
    <location>
        <begin position="1"/>
        <end position="60"/>
    </location>
</feature>
<dbReference type="GO" id="GO:0033612">
    <property type="term" value="F:receptor serine/threonine kinase binding"/>
    <property type="evidence" value="ECO:0007669"/>
    <property type="project" value="EnsemblPlants"/>
</dbReference>
<dbReference type="AlphaFoldDB" id="A0A087HH20"/>
<dbReference type="GO" id="GO:0010088">
    <property type="term" value="P:phloem development"/>
    <property type="evidence" value="ECO:0007669"/>
    <property type="project" value="EnsemblPlants"/>
</dbReference>
<protein>
    <submittedName>
        <fullName evidence="2">Uncharacterized protein</fullName>
    </submittedName>
</protein>
<dbReference type="GO" id="GO:0045595">
    <property type="term" value="P:regulation of cell differentiation"/>
    <property type="evidence" value="ECO:0007669"/>
    <property type="project" value="EnsemblPlants"/>
</dbReference>
<accession>A0A087HH20</accession>
<feature type="compositionally biased region" description="Basic and acidic residues" evidence="1">
    <location>
        <begin position="12"/>
        <end position="28"/>
    </location>
</feature>
<evidence type="ECO:0000313" key="3">
    <source>
        <dbReference type="Proteomes" id="UP000029120"/>
    </source>
</evidence>
<name>A0A087HH20_ARAAL</name>
<evidence type="ECO:0000256" key="1">
    <source>
        <dbReference type="SAM" id="MobiDB-lite"/>
    </source>
</evidence>
<reference evidence="3" key="1">
    <citation type="journal article" date="2015" name="Nat. Plants">
        <title>Genome expansion of Arabis alpina linked with retrotransposition and reduced symmetric DNA methylation.</title>
        <authorList>
            <person name="Willing E.M."/>
            <person name="Rawat V."/>
            <person name="Mandakova T."/>
            <person name="Maumus F."/>
            <person name="James G.V."/>
            <person name="Nordstroem K.J."/>
            <person name="Becker C."/>
            <person name="Warthmann N."/>
            <person name="Chica C."/>
            <person name="Szarzynska B."/>
            <person name="Zytnicki M."/>
            <person name="Albani M.C."/>
            <person name="Kiefer C."/>
            <person name="Bergonzi S."/>
            <person name="Castaings L."/>
            <person name="Mateos J.L."/>
            <person name="Berns M.C."/>
            <person name="Bujdoso N."/>
            <person name="Piofczyk T."/>
            <person name="de Lorenzo L."/>
            <person name="Barrero-Sicilia C."/>
            <person name="Mateos I."/>
            <person name="Piednoel M."/>
            <person name="Hagmann J."/>
            <person name="Chen-Min-Tao R."/>
            <person name="Iglesias-Fernandez R."/>
            <person name="Schuster S.C."/>
            <person name="Alonso-Blanco C."/>
            <person name="Roudier F."/>
            <person name="Carbonero P."/>
            <person name="Paz-Ares J."/>
            <person name="Davis S.J."/>
            <person name="Pecinka A."/>
            <person name="Quesneville H."/>
            <person name="Colot V."/>
            <person name="Lysak M.A."/>
            <person name="Weigel D."/>
            <person name="Coupland G."/>
            <person name="Schneeberger K."/>
        </authorList>
    </citation>
    <scope>NUCLEOTIDE SEQUENCE [LARGE SCALE GENOMIC DNA]</scope>
    <source>
        <strain evidence="3">cv. Pajares</strain>
    </source>
</reference>
<dbReference type="EMBL" id="CM002870">
    <property type="protein sequence ID" value="KFK41422.1"/>
    <property type="molecule type" value="Genomic_DNA"/>
</dbReference>
<evidence type="ECO:0000313" key="2">
    <source>
        <dbReference type="EMBL" id="KFK41422.1"/>
    </source>
</evidence>
<dbReference type="InterPro" id="IPR039316">
    <property type="entry name" value="CLE25/26"/>
</dbReference>
<organism evidence="2 3">
    <name type="scientific">Arabis alpina</name>
    <name type="common">Alpine rock-cress</name>
    <dbReference type="NCBI Taxonomy" id="50452"/>
    <lineage>
        <taxon>Eukaryota</taxon>
        <taxon>Viridiplantae</taxon>
        <taxon>Streptophyta</taxon>
        <taxon>Embryophyta</taxon>
        <taxon>Tracheophyta</taxon>
        <taxon>Spermatophyta</taxon>
        <taxon>Magnoliopsida</taxon>
        <taxon>eudicotyledons</taxon>
        <taxon>Gunneridae</taxon>
        <taxon>Pentapetalae</taxon>
        <taxon>rosids</taxon>
        <taxon>malvids</taxon>
        <taxon>Brassicales</taxon>
        <taxon>Brassicaceae</taxon>
        <taxon>Arabideae</taxon>
        <taxon>Arabis</taxon>
    </lineage>
</organism>
<dbReference type="PANTHER" id="PTHR34277">
    <property type="entry name" value="CLAVATA3/ESR (CLE)-RELATED PROTEIN 26"/>
    <property type="match status" value="1"/>
</dbReference>
<dbReference type="Proteomes" id="UP000029120">
    <property type="component" value="Chromosome 2"/>
</dbReference>
<sequence>MNNSDSKPSFIHAKEIQQEIEDGSRRGDLSYVTSKRKVPRGPDPIHNRRAGNSRRPPGRA</sequence>
<dbReference type="OrthoDB" id="1910203at2759"/>